<evidence type="ECO:0000313" key="1">
    <source>
        <dbReference type="EMBL" id="RAL50572.1"/>
    </source>
</evidence>
<keyword evidence="2" id="KW-1185">Reference proteome</keyword>
<evidence type="ECO:0000313" key="2">
    <source>
        <dbReference type="Proteomes" id="UP000249390"/>
    </source>
</evidence>
<protein>
    <submittedName>
        <fullName evidence="1">Uncharacterized protein</fullName>
    </submittedName>
</protein>
<dbReference type="Proteomes" id="UP000249390">
    <property type="component" value="Unassembled WGS sequence"/>
</dbReference>
<organism evidence="1 2">
    <name type="scientific">Cuscuta australis</name>
    <dbReference type="NCBI Taxonomy" id="267555"/>
    <lineage>
        <taxon>Eukaryota</taxon>
        <taxon>Viridiplantae</taxon>
        <taxon>Streptophyta</taxon>
        <taxon>Embryophyta</taxon>
        <taxon>Tracheophyta</taxon>
        <taxon>Spermatophyta</taxon>
        <taxon>Magnoliopsida</taxon>
        <taxon>eudicotyledons</taxon>
        <taxon>Gunneridae</taxon>
        <taxon>Pentapetalae</taxon>
        <taxon>asterids</taxon>
        <taxon>lamiids</taxon>
        <taxon>Solanales</taxon>
        <taxon>Convolvulaceae</taxon>
        <taxon>Cuscuteae</taxon>
        <taxon>Cuscuta</taxon>
        <taxon>Cuscuta subgen. Grammica</taxon>
        <taxon>Cuscuta sect. Cleistogrammica</taxon>
    </lineage>
</organism>
<sequence>MAFMALWRGYGAWIGLCIAISLRRGMASSHNLIVSSTRFSCESAPSLLSQQHVTASSGYFSVDFLQVVSVIK</sequence>
<comment type="caution">
    <text evidence="1">The sequence shown here is derived from an EMBL/GenBank/DDBJ whole genome shotgun (WGS) entry which is preliminary data.</text>
</comment>
<gene>
    <name evidence="1" type="ORF">DM860_014514</name>
</gene>
<accession>A0A328DXY9</accession>
<dbReference type="AlphaFoldDB" id="A0A328DXY9"/>
<reference evidence="1 2" key="1">
    <citation type="submission" date="2018-06" db="EMBL/GenBank/DDBJ databases">
        <title>The Genome of Cuscuta australis (Dodder) Provides Insight into the Evolution of Plant Parasitism.</title>
        <authorList>
            <person name="Liu H."/>
        </authorList>
    </citation>
    <scope>NUCLEOTIDE SEQUENCE [LARGE SCALE GENOMIC DNA]</scope>
    <source>
        <strain evidence="2">cv. Yunnan</strain>
        <tissue evidence="1">Vines</tissue>
    </source>
</reference>
<name>A0A328DXY9_9ASTE</name>
<proteinExistence type="predicted"/>
<dbReference type="EMBL" id="NQVE01000058">
    <property type="protein sequence ID" value="RAL50572.1"/>
    <property type="molecule type" value="Genomic_DNA"/>
</dbReference>